<evidence type="ECO:0000313" key="1">
    <source>
        <dbReference type="EMBL" id="SFF48176.1"/>
    </source>
</evidence>
<reference evidence="1 2" key="1">
    <citation type="submission" date="2016-10" db="EMBL/GenBank/DDBJ databases">
        <authorList>
            <person name="de Groot N.N."/>
        </authorList>
    </citation>
    <scope>NUCLEOTIDE SEQUENCE [LARGE SCALE GENOMIC DNA]</scope>
    <source>
        <strain evidence="1 2">OK461</strain>
    </source>
</reference>
<name>A0A1I2J5E9_9ACTN</name>
<sequence length="45" mass="4820">MTRAAFGQRAGLGVARVGLGVPYHQAESSRPSIALRLLRAQLSQK</sequence>
<gene>
    <name evidence="1" type="ORF">SAMN02787118_107171</name>
</gene>
<accession>A0A1I2J5E9</accession>
<dbReference type="AlphaFoldDB" id="A0A1I2J5E9"/>
<protein>
    <submittedName>
        <fullName evidence="1">Uncharacterized protein</fullName>
    </submittedName>
</protein>
<evidence type="ECO:0000313" key="2">
    <source>
        <dbReference type="Proteomes" id="UP000181942"/>
    </source>
</evidence>
<proteinExistence type="predicted"/>
<organism evidence="1 2">
    <name type="scientific">Streptomyces mirabilis</name>
    <dbReference type="NCBI Taxonomy" id="68239"/>
    <lineage>
        <taxon>Bacteria</taxon>
        <taxon>Bacillati</taxon>
        <taxon>Actinomycetota</taxon>
        <taxon>Actinomycetes</taxon>
        <taxon>Kitasatosporales</taxon>
        <taxon>Streptomycetaceae</taxon>
        <taxon>Streptomyces</taxon>
    </lineage>
</organism>
<dbReference type="Proteomes" id="UP000181942">
    <property type="component" value="Unassembled WGS sequence"/>
</dbReference>
<dbReference type="EMBL" id="FONR01000007">
    <property type="protein sequence ID" value="SFF48176.1"/>
    <property type="molecule type" value="Genomic_DNA"/>
</dbReference>